<dbReference type="EMBL" id="ML976559">
    <property type="protein sequence ID" value="KAF1934495.1"/>
    <property type="molecule type" value="Genomic_DNA"/>
</dbReference>
<sequence>MTKLVVIIGITGNQGGSVASTFLRDPAWRIRGLTRHPSSTASRALTAEGIEMVHADLHKPSTLNNVFKGASLVFSVTDFWKPFFTPANQEKAKELGKSIGRYAYELEVDQGKNIVDAVAKETAGLDDVGFVASTLCHAGKSSEGRYQELWHFDAKADIFPGYLKETYPELARKTSFLHTGYFFTSWGYMPGRWFAKQPDGSIQMQFPTRPDVLIPHLNPRTDVGPFVRALLQLPPQSTLMAASEWCTWPEWMKTWGEVTGVRTSYKQVSVEDFDKEVPGGAGKEIGEMYEFSSEYGYNANQANTLKTWDLEKMGIKIPTMSLREYFEAEDWIAAGILPY</sequence>
<reference evidence="4" key="1">
    <citation type="journal article" date="2020" name="Stud. Mycol.">
        <title>101 Dothideomycetes genomes: a test case for predicting lifestyles and emergence of pathogens.</title>
        <authorList>
            <person name="Haridas S."/>
            <person name="Albert R."/>
            <person name="Binder M."/>
            <person name="Bloem J."/>
            <person name="Labutti K."/>
            <person name="Salamov A."/>
            <person name="Andreopoulos B."/>
            <person name="Baker S."/>
            <person name="Barry K."/>
            <person name="Bills G."/>
            <person name="Bluhm B."/>
            <person name="Cannon C."/>
            <person name="Castanera R."/>
            <person name="Culley D."/>
            <person name="Daum C."/>
            <person name="Ezra D."/>
            <person name="Gonzalez J."/>
            <person name="Henrissat B."/>
            <person name="Kuo A."/>
            <person name="Liang C."/>
            <person name="Lipzen A."/>
            <person name="Lutzoni F."/>
            <person name="Magnuson J."/>
            <person name="Mondo S."/>
            <person name="Nolan M."/>
            <person name="Ohm R."/>
            <person name="Pangilinan J."/>
            <person name="Park H.-J."/>
            <person name="Ramirez L."/>
            <person name="Alfaro M."/>
            <person name="Sun H."/>
            <person name="Tritt A."/>
            <person name="Yoshinaga Y."/>
            <person name="Zwiers L.-H."/>
            <person name="Turgeon B."/>
            <person name="Goodwin S."/>
            <person name="Spatafora J."/>
            <person name="Crous P."/>
            <person name="Grigoriev I."/>
        </authorList>
    </citation>
    <scope>NUCLEOTIDE SEQUENCE</scope>
    <source>
        <strain evidence="4">CBS 161.51</strain>
    </source>
</reference>
<dbReference type="Proteomes" id="UP000800038">
    <property type="component" value="Unassembled WGS sequence"/>
</dbReference>
<dbReference type="SUPFAM" id="SSF51735">
    <property type="entry name" value="NAD(P)-binding Rossmann-fold domains"/>
    <property type="match status" value="1"/>
</dbReference>
<dbReference type="OrthoDB" id="3358371at2759"/>
<protein>
    <submittedName>
        <fullName evidence="4">NAD(P)-binding protein</fullName>
    </submittedName>
</protein>
<dbReference type="PANTHER" id="PTHR42748:SF26">
    <property type="entry name" value="NMRA-LIKE DOMAIN-CONTAINING PROTEIN"/>
    <property type="match status" value="1"/>
</dbReference>
<keyword evidence="5" id="KW-1185">Reference proteome</keyword>
<evidence type="ECO:0000256" key="1">
    <source>
        <dbReference type="ARBA" id="ARBA00006328"/>
    </source>
</evidence>
<evidence type="ECO:0000256" key="2">
    <source>
        <dbReference type="ARBA" id="ARBA00022857"/>
    </source>
</evidence>
<keyword evidence="2" id="KW-0521">NADP</keyword>
<dbReference type="Gene3D" id="3.40.50.720">
    <property type="entry name" value="NAD(P)-binding Rossmann-like Domain"/>
    <property type="match status" value="1"/>
</dbReference>
<dbReference type="AlphaFoldDB" id="A0A6A5S1A3"/>
<evidence type="ECO:0000313" key="4">
    <source>
        <dbReference type="EMBL" id="KAF1934495.1"/>
    </source>
</evidence>
<name>A0A6A5S1A3_9PLEO</name>
<dbReference type="InterPro" id="IPR036291">
    <property type="entry name" value="NAD(P)-bd_dom_sf"/>
</dbReference>
<dbReference type="GO" id="GO:0005634">
    <property type="term" value="C:nucleus"/>
    <property type="evidence" value="ECO:0007669"/>
    <property type="project" value="TreeGrafter"/>
</dbReference>
<dbReference type="InterPro" id="IPR008030">
    <property type="entry name" value="NmrA-like"/>
</dbReference>
<evidence type="ECO:0000313" key="5">
    <source>
        <dbReference type="Proteomes" id="UP000800038"/>
    </source>
</evidence>
<accession>A0A6A5S1A3</accession>
<dbReference type="Pfam" id="PF05368">
    <property type="entry name" value="NmrA"/>
    <property type="match status" value="1"/>
</dbReference>
<feature type="domain" description="NmrA-like" evidence="3">
    <location>
        <begin position="1"/>
        <end position="303"/>
    </location>
</feature>
<evidence type="ECO:0000259" key="3">
    <source>
        <dbReference type="Pfam" id="PF05368"/>
    </source>
</evidence>
<comment type="similarity">
    <text evidence="1">Belongs to the NmrA-type oxidoreductase family.</text>
</comment>
<organism evidence="4 5">
    <name type="scientific">Clathrospora elynae</name>
    <dbReference type="NCBI Taxonomy" id="706981"/>
    <lineage>
        <taxon>Eukaryota</taxon>
        <taxon>Fungi</taxon>
        <taxon>Dikarya</taxon>
        <taxon>Ascomycota</taxon>
        <taxon>Pezizomycotina</taxon>
        <taxon>Dothideomycetes</taxon>
        <taxon>Pleosporomycetidae</taxon>
        <taxon>Pleosporales</taxon>
        <taxon>Diademaceae</taxon>
        <taxon>Clathrospora</taxon>
    </lineage>
</organism>
<dbReference type="Gene3D" id="3.90.25.10">
    <property type="entry name" value="UDP-galactose 4-epimerase, domain 1"/>
    <property type="match status" value="1"/>
</dbReference>
<proteinExistence type="inferred from homology"/>
<gene>
    <name evidence="4" type="ORF">EJ02DRAFT_439801</name>
</gene>
<dbReference type="InterPro" id="IPR051164">
    <property type="entry name" value="NmrA-like_oxidored"/>
</dbReference>
<dbReference type="PANTHER" id="PTHR42748">
    <property type="entry name" value="NITROGEN METABOLITE REPRESSION PROTEIN NMRA FAMILY MEMBER"/>
    <property type="match status" value="1"/>
</dbReference>